<evidence type="ECO:0000313" key="2">
    <source>
        <dbReference type="RefSeq" id="XP_022328081.1"/>
    </source>
</evidence>
<reference evidence="2" key="1">
    <citation type="submission" date="2025-08" db="UniProtKB">
        <authorList>
            <consortium name="RefSeq"/>
        </authorList>
    </citation>
    <scope>IDENTIFICATION</scope>
    <source>
        <tissue evidence="2">Whole sample</tissue>
    </source>
</reference>
<accession>A0A8B8DM57</accession>
<dbReference type="KEGG" id="cvn:111127267"/>
<dbReference type="OrthoDB" id="6154451at2759"/>
<dbReference type="GeneID" id="111127267"/>
<organism evidence="1 2">
    <name type="scientific">Crassostrea virginica</name>
    <name type="common">Eastern oyster</name>
    <dbReference type="NCBI Taxonomy" id="6565"/>
    <lineage>
        <taxon>Eukaryota</taxon>
        <taxon>Metazoa</taxon>
        <taxon>Spiralia</taxon>
        <taxon>Lophotrochozoa</taxon>
        <taxon>Mollusca</taxon>
        <taxon>Bivalvia</taxon>
        <taxon>Autobranchia</taxon>
        <taxon>Pteriomorphia</taxon>
        <taxon>Ostreida</taxon>
        <taxon>Ostreoidea</taxon>
        <taxon>Ostreidae</taxon>
        <taxon>Crassostrea</taxon>
    </lineage>
</organism>
<dbReference type="Proteomes" id="UP000694844">
    <property type="component" value="Chromosome 3"/>
</dbReference>
<sequence>MKKDFSSISSSLELSNTRPLGETHLTVGWTASEAESKILHCYCSVDPWQASSVRNWQRSQNETYCEISNLTFDHGTKVFVSIKCSNAIQLAGEETVGPFTIYHKSPKAERASISFYPDNRYTVFETQTKVPVQSNLTHVDFTWDGFEDGDDILSYETRLWKGDTIIAPWRSVGLRNSAQKKIHNTEKGDTILLEVRAINNGGYKSRVINASIVLDNRPPALTGLQASYRVSKDSYNIKWPNVFSPSPGGSTIYVITAGSSVGSSDILLPVSTMAEEIELEWSRDKSQHEIFVYILAFAANGEFSHYYTKFFVE</sequence>
<keyword evidence="1" id="KW-1185">Reference proteome</keyword>
<dbReference type="RefSeq" id="XP_022328081.1">
    <property type="nucleotide sequence ID" value="XM_022472373.1"/>
</dbReference>
<dbReference type="AlphaFoldDB" id="A0A8B8DM57"/>
<name>A0A8B8DM57_CRAVI</name>
<evidence type="ECO:0000313" key="1">
    <source>
        <dbReference type="Proteomes" id="UP000694844"/>
    </source>
</evidence>
<gene>
    <name evidence="2" type="primary">LOC111127267</name>
</gene>
<proteinExistence type="predicted"/>
<protein>
    <submittedName>
        <fullName evidence="2">Uncharacterized protein LOC111127267</fullName>
    </submittedName>
</protein>